<gene>
    <name evidence="1" type="ORF">EIN_389940</name>
</gene>
<reference evidence="1 2" key="1">
    <citation type="submission" date="2012-10" db="EMBL/GenBank/DDBJ databases">
        <authorList>
            <person name="Zafar N."/>
            <person name="Inman J."/>
            <person name="Hall N."/>
            <person name="Lorenzi H."/>
            <person name="Caler E."/>
        </authorList>
    </citation>
    <scope>NUCLEOTIDE SEQUENCE [LARGE SCALE GENOMIC DNA]</scope>
    <source>
        <strain evidence="1 2">IP1</strain>
    </source>
</reference>
<dbReference type="AlphaFoldDB" id="A0A0A1U544"/>
<dbReference type="OMA" id="RRYRQNE"/>
<sequence>MMSAFTPVSPKNYQQIDSLYMTPNTLIRKSPVSSELTLLTGRRYRQSELANQISSIQREVLDISQNLDQDTSGSQTYEQSVNRLCYLQAILKQKQKHLLRLQKNVVVQKSIRSKKRNLLLKEN</sequence>
<keyword evidence="2" id="KW-1185">Reference proteome</keyword>
<dbReference type="RefSeq" id="XP_004256180.1">
    <property type="nucleotide sequence ID" value="XM_004256132.1"/>
</dbReference>
<protein>
    <submittedName>
        <fullName evidence="1">Uncharacterized protein</fullName>
    </submittedName>
</protein>
<dbReference type="Proteomes" id="UP000014680">
    <property type="component" value="Unassembled WGS sequence"/>
</dbReference>
<name>A0A0A1U544_ENTIV</name>
<evidence type="ECO:0000313" key="1">
    <source>
        <dbReference type="EMBL" id="ELP89409.1"/>
    </source>
</evidence>
<dbReference type="KEGG" id="eiv:EIN_389940"/>
<evidence type="ECO:0000313" key="2">
    <source>
        <dbReference type="Proteomes" id="UP000014680"/>
    </source>
</evidence>
<dbReference type="OrthoDB" id="29531at2759"/>
<organism evidence="1 2">
    <name type="scientific">Entamoeba invadens IP1</name>
    <dbReference type="NCBI Taxonomy" id="370355"/>
    <lineage>
        <taxon>Eukaryota</taxon>
        <taxon>Amoebozoa</taxon>
        <taxon>Evosea</taxon>
        <taxon>Archamoebae</taxon>
        <taxon>Mastigamoebida</taxon>
        <taxon>Entamoebidae</taxon>
        <taxon>Entamoeba</taxon>
    </lineage>
</organism>
<dbReference type="EMBL" id="KB206629">
    <property type="protein sequence ID" value="ELP89409.1"/>
    <property type="molecule type" value="Genomic_DNA"/>
</dbReference>
<dbReference type="GeneID" id="14888425"/>
<proteinExistence type="predicted"/>
<dbReference type="VEuPathDB" id="AmoebaDB:EIN_389940"/>
<accession>A0A0A1U544</accession>